<dbReference type="Proteomes" id="UP000603141">
    <property type="component" value="Unassembled WGS sequence"/>
</dbReference>
<comment type="caution">
    <text evidence="2">The sequence shown here is derived from an EMBL/GenBank/DDBJ whole genome shotgun (WGS) entry which is preliminary data.</text>
</comment>
<reference evidence="2" key="1">
    <citation type="submission" date="2021-01" db="EMBL/GenBank/DDBJ databases">
        <title>Modified the classification status of verrucomicrobia.</title>
        <authorList>
            <person name="Feng X."/>
        </authorList>
    </citation>
    <scope>NUCLEOTIDE SEQUENCE</scope>
    <source>
        <strain evidence="2">KCTC 22041</strain>
    </source>
</reference>
<protein>
    <submittedName>
        <fullName evidence="2">Uncharacterized protein</fullName>
    </submittedName>
</protein>
<organism evidence="2 3">
    <name type="scientific">Luteolibacter pohnpeiensis</name>
    <dbReference type="NCBI Taxonomy" id="454153"/>
    <lineage>
        <taxon>Bacteria</taxon>
        <taxon>Pseudomonadati</taxon>
        <taxon>Verrucomicrobiota</taxon>
        <taxon>Verrucomicrobiia</taxon>
        <taxon>Verrucomicrobiales</taxon>
        <taxon>Verrucomicrobiaceae</taxon>
        <taxon>Luteolibacter</taxon>
    </lineage>
</organism>
<accession>A0A934VPF8</accession>
<gene>
    <name evidence="2" type="ORF">JIN85_00935</name>
</gene>
<sequence>MTLRHIIVTLLGVLLIIAPIRAEESDSLIAIYDLDGTTSSSSWTTLTSVNPNYYADDPWNVSGSLTVNSPGYSASSGLYSWSGPYSVSVSQQATNFDIQQAVFQIDAVWDPESEFPINGGPKLSYNGGNQELSPLPMILHDSEEVDNGTGIPDTDGLDSFVYRGATWQWDLSAISEEITSITITLPLANHTSVRGIRVDVASKFTDISDHSSDEFEDWKQTHFGSIDDSGSAASDADPDHDGLSNLLEFALGTDPNSNEGEDGPGASPKPEVISIDAEQHMSLSFKMPAEPSSALVYTVSTSSDLATWTTLASKTGTEDWIWNGAGSSMIQISELDDRDEVTVTDEAALSNHKSRFMRLEIAY</sequence>
<evidence type="ECO:0000313" key="2">
    <source>
        <dbReference type="EMBL" id="MBK1880956.1"/>
    </source>
</evidence>
<keyword evidence="3" id="KW-1185">Reference proteome</keyword>
<dbReference type="RefSeq" id="WP_200266657.1">
    <property type="nucleotide sequence ID" value="NZ_JAENIJ010000001.1"/>
</dbReference>
<proteinExistence type="predicted"/>
<feature type="region of interest" description="Disordered" evidence="1">
    <location>
        <begin position="250"/>
        <end position="271"/>
    </location>
</feature>
<dbReference type="AlphaFoldDB" id="A0A934VPF8"/>
<name>A0A934VPF8_9BACT</name>
<evidence type="ECO:0000313" key="3">
    <source>
        <dbReference type="Proteomes" id="UP000603141"/>
    </source>
</evidence>
<dbReference type="EMBL" id="JAENIJ010000001">
    <property type="protein sequence ID" value="MBK1880956.1"/>
    <property type="molecule type" value="Genomic_DNA"/>
</dbReference>
<evidence type="ECO:0000256" key="1">
    <source>
        <dbReference type="SAM" id="MobiDB-lite"/>
    </source>
</evidence>